<sequence>PPPAHIPASIEIVGLLLPGLGRRPSQQRPEPSFPSPEPEQKNPQLRDLGFPATGNSRAIDRGLGFGDREGPGSLRIVGDGGRKRRDGNRRGCEIQNPVLPIEQFHEHLVNFRFLSFHGHNTKAFDEKAQQFVANEKEEVEDGDPIPILLCR</sequence>
<dbReference type="GO" id="GO:0003743">
    <property type="term" value="F:translation initiation factor activity"/>
    <property type="evidence" value="ECO:0007669"/>
    <property type="project" value="UniProtKB-KW"/>
</dbReference>
<accession>A0A5A7QR18</accession>
<feature type="non-terminal residue" evidence="2">
    <location>
        <position position="1"/>
    </location>
</feature>
<proteinExistence type="predicted"/>
<keyword evidence="3" id="KW-1185">Reference proteome</keyword>
<organism evidence="2 3">
    <name type="scientific">Striga asiatica</name>
    <name type="common">Asiatic witchweed</name>
    <name type="synonym">Buchnera asiatica</name>
    <dbReference type="NCBI Taxonomy" id="4170"/>
    <lineage>
        <taxon>Eukaryota</taxon>
        <taxon>Viridiplantae</taxon>
        <taxon>Streptophyta</taxon>
        <taxon>Embryophyta</taxon>
        <taxon>Tracheophyta</taxon>
        <taxon>Spermatophyta</taxon>
        <taxon>Magnoliopsida</taxon>
        <taxon>eudicotyledons</taxon>
        <taxon>Gunneridae</taxon>
        <taxon>Pentapetalae</taxon>
        <taxon>asterids</taxon>
        <taxon>lamiids</taxon>
        <taxon>Lamiales</taxon>
        <taxon>Orobanchaceae</taxon>
        <taxon>Buchnereae</taxon>
        <taxon>Striga</taxon>
    </lineage>
</organism>
<gene>
    <name evidence="2" type="ORF">STAS_23392</name>
</gene>
<keyword evidence="2" id="KW-0648">Protein biosynthesis</keyword>
<name>A0A5A7QR18_STRAF</name>
<protein>
    <submittedName>
        <fullName evidence="2">Eukaryotic translation initiation factor 3subunit K</fullName>
    </submittedName>
</protein>
<feature type="compositionally biased region" description="Low complexity" evidence="1">
    <location>
        <begin position="17"/>
        <end position="30"/>
    </location>
</feature>
<evidence type="ECO:0000313" key="3">
    <source>
        <dbReference type="Proteomes" id="UP000325081"/>
    </source>
</evidence>
<evidence type="ECO:0000313" key="2">
    <source>
        <dbReference type="EMBL" id="GER46361.1"/>
    </source>
</evidence>
<feature type="region of interest" description="Disordered" evidence="1">
    <location>
        <begin position="17"/>
        <end position="91"/>
    </location>
</feature>
<reference evidence="3" key="1">
    <citation type="journal article" date="2019" name="Curr. Biol.">
        <title>Genome Sequence of Striga asiatica Provides Insight into the Evolution of Plant Parasitism.</title>
        <authorList>
            <person name="Yoshida S."/>
            <person name="Kim S."/>
            <person name="Wafula E.K."/>
            <person name="Tanskanen J."/>
            <person name="Kim Y.M."/>
            <person name="Honaas L."/>
            <person name="Yang Z."/>
            <person name="Spallek T."/>
            <person name="Conn C.E."/>
            <person name="Ichihashi Y."/>
            <person name="Cheong K."/>
            <person name="Cui S."/>
            <person name="Der J.P."/>
            <person name="Gundlach H."/>
            <person name="Jiao Y."/>
            <person name="Hori C."/>
            <person name="Ishida J.K."/>
            <person name="Kasahara H."/>
            <person name="Kiba T."/>
            <person name="Kim M.S."/>
            <person name="Koo N."/>
            <person name="Laohavisit A."/>
            <person name="Lee Y.H."/>
            <person name="Lumba S."/>
            <person name="McCourt P."/>
            <person name="Mortimer J.C."/>
            <person name="Mutuku J.M."/>
            <person name="Nomura T."/>
            <person name="Sasaki-Sekimoto Y."/>
            <person name="Seto Y."/>
            <person name="Wang Y."/>
            <person name="Wakatake T."/>
            <person name="Sakakibara H."/>
            <person name="Demura T."/>
            <person name="Yamaguchi S."/>
            <person name="Yoneyama K."/>
            <person name="Manabe R.I."/>
            <person name="Nelson D.C."/>
            <person name="Schulman A.H."/>
            <person name="Timko M.P."/>
            <person name="dePamphilis C.W."/>
            <person name="Choi D."/>
            <person name="Shirasu K."/>
        </authorList>
    </citation>
    <scope>NUCLEOTIDE SEQUENCE [LARGE SCALE GENOMIC DNA]</scope>
    <source>
        <strain evidence="3">cv. UVA1</strain>
    </source>
</reference>
<comment type="caution">
    <text evidence="2">The sequence shown here is derived from an EMBL/GenBank/DDBJ whole genome shotgun (WGS) entry which is preliminary data.</text>
</comment>
<dbReference type="AlphaFoldDB" id="A0A5A7QR18"/>
<keyword evidence="2" id="KW-0396">Initiation factor</keyword>
<dbReference type="Proteomes" id="UP000325081">
    <property type="component" value="Unassembled WGS sequence"/>
</dbReference>
<evidence type="ECO:0000256" key="1">
    <source>
        <dbReference type="SAM" id="MobiDB-lite"/>
    </source>
</evidence>
<dbReference type="EMBL" id="BKCP01007515">
    <property type="protein sequence ID" value="GER46361.1"/>
    <property type="molecule type" value="Genomic_DNA"/>
</dbReference>